<dbReference type="GO" id="GO:0009360">
    <property type="term" value="C:DNA polymerase III complex"/>
    <property type="evidence" value="ECO:0007669"/>
    <property type="project" value="InterPro"/>
</dbReference>
<dbReference type="GO" id="GO:0005737">
    <property type="term" value="C:cytoplasm"/>
    <property type="evidence" value="ECO:0007669"/>
    <property type="project" value="UniProtKB-SubCell"/>
</dbReference>
<dbReference type="Pfam" id="PF00712">
    <property type="entry name" value="DNA_pol3_beta"/>
    <property type="match status" value="1"/>
</dbReference>
<evidence type="ECO:0000256" key="10">
    <source>
        <dbReference type="PIRNR" id="PIRNR000804"/>
    </source>
</evidence>
<comment type="similarity">
    <text evidence="2 10">Belongs to the beta sliding clamp family.</text>
</comment>
<dbReference type="EMBL" id="CP003179">
    <property type="protein sequence ID" value="AEW03580.1"/>
    <property type="molecule type" value="Genomic_DNA"/>
</dbReference>
<keyword evidence="8 10" id="KW-0239">DNA-directed DNA polymerase</keyword>
<feature type="domain" description="DNA polymerase III beta sliding clamp C-terminal" evidence="13">
    <location>
        <begin position="246"/>
        <end position="366"/>
    </location>
</feature>
<organism evidence="14 15">
    <name type="scientific">Sulfobacillus acidophilus (strain ATCC 700253 / DSM 10332 / NAL)</name>
    <dbReference type="NCBI Taxonomy" id="679936"/>
    <lineage>
        <taxon>Bacteria</taxon>
        <taxon>Bacillati</taxon>
        <taxon>Bacillota</taxon>
        <taxon>Clostridia</taxon>
        <taxon>Eubacteriales</taxon>
        <taxon>Clostridiales Family XVII. Incertae Sedis</taxon>
        <taxon>Sulfobacillus</taxon>
    </lineage>
</organism>
<evidence type="ECO:0000256" key="3">
    <source>
        <dbReference type="ARBA" id="ARBA00021035"/>
    </source>
</evidence>
<dbReference type="PIRSF" id="PIRSF000804">
    <property type="entry name" value="DNA_pol_III_b"/>
    <property type="match status" value="1"/>
</dbReference>
<evidence type="ECO:0000256" key="8">
    <source>
        <dbReference type="ARBA" id="ARBA00022932"/>
    </source>
</evidence>
<dbReference type="AlphaFoldDB" id="G8TUZ9"/>
<sequence length="369" mass="40315">MQFEASQDQLAKALALVSRVIQPQNNLAVLSGVQLDARDNVLSITGTDLFTMLVSHIPVHVDEPGTIVVPAALTAELIHKLPTATLTVQANYDSGKAIVRYGKNQATLHGFAQERLPDFPDIEGPLRTIAIAAGTFPRLARQLLFACAKDETRPILRGVSLKLGSGRLVLAATDGSRLSQTWIPVPEYLDDPLECVLPAKAVAEAARLNTAADGELTVGSNMMRFRSSEGELVARLLDGQYPDYQRVIPQEYVAQGRINVNDFRGALERANLIAAKDRAASVRIRHTVGELQISASAQEYGQTLESVECDSHGQDLDLLFNPIYLLEALRSLEGDEALLEFSGVQSPLRIREVEHSQYSHVVLPLRQLV</sequence>
<evidence type="ECO:0000259" key="12">
    <source>
        <dbReference type="Pfam" id="PF02767"/>
    </source>
</evidence>
<dbReference type="GO" id="GO:0008408">
    <property type="term" value="F:3'-5' exonuclease activity"/>
    <property type="evidence" value="ECO:0007669"/>
    <property type="project" value="InterPro"/>
</dbReference>
<evidence type="ECO:0000256" key="1">
    <source>
        <dbReference type="ARBA" id="ARBA00004496"/>
    </source>
</evidence>
<protein>
    <recommendedName>
        <fullName evidence="3 10">Beta sliding clamp</fullName>
    </recommendedName>
</protein>
<evidence type="ECO:0000259" key="13">
    <source>
        <dbReference type="Pfam" id="PF02768"/>
    </source>
</evidence>
<comment type="subcellular location">
    <subcellularLocation>
        <location evidence="1 10">Cytoplasm</location>
    </subcellularLocation>
</comment>
<dbReference type="GO" id="GO:0006271">
    <property type="term" value="P:DNA strand elongation involved in DNA replication"/>
    <property type="evidence" value="ECO:0007669"/>
    <property type="project" value="TreeGrafter"/>
</dbReference>
<dbReference type="NCBIfam" id="TIGR00663">
    <property type="entry name" value="dnan"/>
    <property type="match status" value="1"/>
</dbReference>
<evidence type="ECO:0000256" key="4">
    <source>
        <dbReference type="ARBA" id="ARBA00022490"/>
    </source>
</evidence>
<dbReference type="SUPFAM" id="SSF55979">
    <property type="entry name" value="DNA clamp"/>
    <property type="match status" value="3"/>
</dbReference>
<dbReference type="Gene3D" id="3.10.150.10">
    <property type="entry name" value="DNA Polymerase III, subunit A, domain 2"/>
    <property type="match status" value="1"/>
</dbReference>
<dbReference type="InterPro" id="IPR022635">
    <property type="entry name" value="DNA_polIII_beta_C"/>
</dbReference>
<proteinExistence type="inferred from homology"/>
<dbReference type="STRING" id="679936.Sulac_0002"/>
<keyword evidence="6 10" id="KW-0548">Nucleotidyltransferase</keyword>
<keyword evidence="15" id="KW-1185">Reference proteome</keyword>
<keyword evidence="9" id="KW-0238">DNA-binding</keyword>
<dbReference type="InterPro" id="IPR001001">
    <property type="entry name" value="DNA_polIII_beta"/>
</dbReference>
<dbReference type="InterPro" id="IPR022634">
    <property type="entry name" value="DNA_polIII_beta_N"/>
</dbReference>
<dbReference type="CDD" id="cd00140">
    <property type="entry name" value="beta_clamp"/>
    <property type="match status" value="1"/>
</dbReference>
<comment type="function">
    <text evidence="10">Confers DNA tethering and processivity to DNA polymerases and other proteins. Acts as a clamp, forming a ring around DNA (a reaction catalyzed by the clamp-loading complex) which diffuses in an ATP-independent manner freely and bidirectionally along dsDNA. Initially characterized for its ability to contact the catalytic subunit of DNA polymerase III (Pol III), a complex, multichain enzyme responsible for most of the replicative synthesis in bacteria; Pol III exhibits 3'-5' exonuclease proofreading activity. The beta chain is required for initiation of replication as well as for processivity of DNA replication.</text>
</comment>
<gene>
    <name evidence="14" type="ordered locus">Sulac_0002</name>
</gene>
<dbReference type="Proteomes" id="UP000005439">
    <property type="component" value="Chromosome"/>
</dbReference>
<comment type="subunit">
    <text evidence="10">Forms a ring-shaped head-to-tail homodimer around DNA.</text>
</comment>
<accession>G8TUZ9</accession>
<dbReference type="PATRIC" id="fig|679936.5.peg.2"/>
<dbReference type="HOGENOM" id="CLU_038149_4_1_9"/>
<evidence type="ECO:0000313" key="14">
    <source>
        <dbReference type="EMBL" id="AEW03580.1"/>
    </source>
</evidence>
<dbReference type="KEGG" id="sap:Sulac_0002"/>
<keyword evidence="7 10" id="KW-0235">DNA replication</keyword>
<dbReference type="PANTHER" id="PTHR30478:SF0">
    <property type="entry name" value="BETA SLIDING CLAMP"/>
    <property type="match status" value="1"/>
</dbReference>
<reference evidence="15" key="1">
    <citation type="submission" date="2011-12" db="EMBL/GenBank/DDBJ databases">
        <title>The complete genome of chromosome of Sulfobacillus acidophilus DSM 10332.</title>
        <authorList>
            <person name="Lucas S."/>
            <person name="Han J."/>
            <person name="Lapidus A."/>
            <person name="Bruce D."/>
            <person name="Goodwin L."/>
            <person name="Pitluck S."/>
            <person name="Peters L."/>
            <person name="Kyrpides N."/>
            <person name="Mavromatis K."/>
            <person name="Ivanova N."/>
            <person name="Mikhailova N."/>
            <person name="Chertkov O."/>
            <person name="Saunders E."/>
            <person name="Detter J.C."/>
            <person name="Tapia R."/>
            <person name="Han C."/>
            <person name="Land M."/>
            <person name="Hauser L."/>
            <person name="Markowitz V."/>
            <person name="Cheng J.-F."/>
            <person name="Hugenholtz P."/>
            <person name="Woyke T."/>
            <person name="Wu D."/>
            <person name="Pukall R."/>
            <person name="Gehrich-Schroeter G."/>
            <person name="Schneider S."/>
            <person name="Klenk H.-P."/>
            <person name="Eisen J.A."/>
        </authorList>
    </citation>
    <scope>NUCLEOTIDE SEQUENCE [LARGE SCALE GENOMIC DNA]</scope>
    <source>
        <strain evidence="15">ATCC 700253 / DSM 10332 / NAL</strain>
    </source>
</reference>
<evidence type="ECO:0000313" key="15">
    <source>
        <dbReference type="Proteomes" id="UP000005439"/>
    </source>
</evidence>
<keyword evidence="5 10" id="KW-0808">Transferase</keyword>
<dbReference type="InterPro" id="IPR022637">
    <property type="entry name" value="DNA_polIII_beta_cen"/>
</dbReference>
<feature type="domain" description="DNA polymerase III beta sliding clamp N-terminal" evidence="11">
    <location>
        <begin position="1"/>
        <end position="118"/>
    </location>
</feature>
<evidence type="ECO:0000259" key="11">
    <source>
        <dbReference type="Pfam" id="PF00712"/>
    </source>
</evidence>
<evidence type="ECO:0000256" key="5">
    <source>
        <dbReference type="ARBA" id="ARBA00022679"/>
    </source>
</evidence>
<keyword evidence="4 10" id="KW-0963">Cytoplasm</keyword>
<dbReference type="Gene3D" id="3.70.10.10">
    <property type="match status" value="1"/>
</dbReference>
<evidence type="ECO:0000256" key="7">
    <source>
        <dbReference type="ARBA" id="ARBA00022705"/>
    </source>
</evidence>
<dbReference type="GO" id="GO:0003887">
    <property type="term" value="F:DNA-directed DNA polymerase activity"/>
    <property type="evidence" value="ECO:0007669"/>
    <property type="project" value="UniProtKB-UniRule"/>
</dbReference>
<evidence type="ECO:0000256" key="9">
    <source>
        <dbReference type="ARBA" id="ARBA00023125"/>
    </source>
</evidence>
<evidence type="ECO:0000256" key="6">
    <source>
        <dbReference type="ARBA" id="ARBA00022695"/>
    </source>
</evidence>
<dbReference type="PANTHER" id="PTHR30478">
    <property type="entry name" value="DNA POLYMERASE III SUBUNIT BETA"/>
    <property type="match status" value="1"/>
</dbReference>
<feature type="domain" description="DNA polymerase III beta sliding clamp central" evidence="12">
    <location>
        <begin position="133"/>
        <end position="243"/>
    </location>
</feature>
<dbReference type="SMART" id="SM00480">
    <property type="entry name" value="POL3Bc"/>
    <property type="match status" value="1"/>
</dbReference>
<reference evidence="14 15" key="2">
    <citation type="journal article" date="2012" name="Stand. Genomic Sci.">
        <title>Complete genome sequence of the moderately thermophilic mineral-sulfide-oxidizing firmicute Sulfobacillus acidophilus type strain (NAL(T)).</title>
        <authorList>
            <person name="Anderson I."/>
            <person name="Chertkov O."/>
            <person name="Chen A."/>
            <person name="Saunders E."/>
            <person name="Lapidus A."/>
            <person name="Nolan M."/>
            <person name="Lucas S."/>
            <person name="Hammon N."/>
            <person name="Deshpande S."/>
            <person name="Cheng J.F."/>
            <person name="Han C."/>
            <person name="Tapia R."/>
            <person name="Goodwin L.A."/>
            <person name="Pitluck S."/>
            <person name="Liolios K."/>
            <person name="Pagani I."/>
            <person name="Ivanova N."/>
            <person name="Mikhailova N."/>
            <person name="Pati A."/>
            <person name="Palaniappan K."/>
            <person name="Land M."/>
            <person name="Pan C."/>
            <person name="Rohde M."/>
            <person name="Pukall R."/>
            <person name="Goker M."/>
            <person name="Detter J.C."/>
            <person name="Woyke T."/>
            <person name="Bristow J."/>
            <person name="Eisen J.A."/>
            <person name="Markowitz V."/>
            <person name="Hugenholtz P."/>
            <person name="Kyrpides N.C."/>
            <person name="Klenk H.P."/>
            <person name="Mavromatis K."/>
        </authorList>
    </citation>
    <scope>NUCLEOTIDE SEQUENCE [LARGE SCALE GENOMIC DNA]</scope>
    <source>
        <strain evidence="15">ATCC 700253 / DSM 10332 / NAL</strain>
    </source>
</reference>
<dbReference type="Pfam" id="PF02768">
    <property type="entry name" value="DNA_pol3_beta_3"/>
    <property type="match status" value="1"/>
</dbReference>
<dbReference type="Pfam" id="PF02767">
    <property type="entry name" value="DNA_pol3_beta_2"/>
    <property type="match status" value="1"/>
</dbReference>
<dbReference type="InterPro" id="IPR046938">
    <property type="entry name" value="DNA_clamp_sf"/>
</dbReference>
<name>G8TUZ9_SULAD</name>
<dbReference type="GO" id="GO:0003677">
    <property type="term" value="F:DNA binding"/>
    <property type="evidence" value="ECO:0007669"/>
    <property type="project" value="UniProtKB-UniRule"/>
</dbReference>
<evidence type="ECO:0000256" key="2">
    <source>
        <dbReference type="ARBA" id="ARBA00010752"/>
    </source>
</evidence>